<accession>A0ABD2N132</accession>
<reference evidence="2 3" key="1">
    <citation type="journal article" date="2021" name="BMC Biol.">
        <title>Horizontally acquired antibacterial genes associated with adaptive radiation of ladybird beetles.</title>
        <authorList>
            <person name="Li H.S."/>
            <person name="Tang X.F."/>
            <person name="Huang Y.H."/>
            <person name="Xu Z.Y."/>
            <person name="Chen M.L."/>
            <person name="Du X.Y."/>
            <person name="Qiu B.Y."/>
            <person name="Chen P.T."/>
            <person name="Zhang W."/>
            <person name="Slipinski A."/>
            <person name="Escalona H.E."/>
            <person name="Waterhouse R.M."/>
            <person name="Zwick A."/>
            <person name="Pang H."/>
        </authorList>
    </citation>
    <scope>NUCLEOTIDE SEQUENCE [LARGE SCALE GENOMIC DNA]</scope>
    <source>
        <strain evidence="2">SYSU2018</strain>
    </source>
</reference>
<evidence type="ECO:0000313" key="3">
    <source>
        <dbReference type="Proteomes" id="UP001516400"/>
    </source>
</evidence>
<dbReference type="PANTHER" id="PTHR31336">
    <property type="entry name" value="LIN37 HOMOLOG"/>
    <property type="match status" value="1"/>
</dbReference>
<dbReference type="InterPro" id="IPR028226">
    <property type="entry name" value="LIN37"/>
</dbReference>
<sequence>MKITKKRKYPDSPSVKVEVKEENTGGNDYLMAKGRLNSVLKQLTEQSDSDSSSDDNSHRKKKRRDNPPAPFHHTYVMKLFDRSVDLAQFEEDTPLYPICRAWMKNQPRNPQGIVKRRVSSPEPEYHDWNGTFTDVHRLPPPSTEFDTRIPSPLPCQEQDKDNINLNYVNIFIYFNLECAVAILFQDECPPVPKDILIKDHLQRWAKVKKHWNETAAKNESRYAMSTTILRTIYNRSQEDVE</sequence>
<evidence type="ECO:0000256" key="1">
    <source>
        <dbReference type="SAM" id="MobiDB-lite"/>
    </source>
</evidence>
<name>A0ABD2N132_9CUCU</name>
<evidence type="ECO:0000313" key="2">
    <source>
        <dbReference type="EMBL" id="KAL3272379.1"/>
    </source>
</evidence>
<gene>
    <name evidence="2" type="ORF">HHI36_013856</name>
</gene>
<protein>
    <submittedName>
        <fullName evidence="2">Uncharacterized protein</fullName>
    </submittedName>
</protein>
<feature type="region of interest" description="Disordered" evidence="1">
    <location>
        <begin position="1"/>
        <end position="72"/>
    </location>
</feature>
<dbReference type="Proteomes" id="UP001516400">
    <property type="component" value="Unassembled WGS sequence"/>
</dbReference>
<dbReference type="Pfam" id="PF15306">
    <property type="entry name" value="LIN37"/>
    <property type="match status" value="1"/>
</dbReference>
<dbReference type="AlphaFoldDB" id="A0ABD2N132"/>
<comment type="caution">
    <text evidence="2">The sequence shown here is derived from an EMBL/GenBank/DDBJ whole genome shotgun (WGS) entry which is preliminary data.</text>
</comment>
<dbReference type="EMBL" id="JABFTP020000062">
    <property type="protein sequence ID" value="KAL3272379.1"/>
    <property type="molecule type" value="Genomic_DNA"/>
</dbReference>
<organism evidence="2 3">
    <name type="scientific">Cryptolaemus montrouzieri</name>
    <dbReference type="NCBI Taxonomy" id="559131"/>
    <lineage>
        <taxon>Eukaryota</taxon>
        <taxon>Metazoa</taxon>
        <taxon>Ecdysozoa</taxon>
        <taxon>Arthropoda</taxon>
        <taxon>Hexapoda</taxon>
        <taxon>Insecta</taxon>
        <taxon>Pterygota</taxon>
        <taxon>Neoptera</taxon>
        <taxon>Endopterygota</taxon>
        <taxon>Coleoptera</taxon>
        <taxon>Polyphaga</taxon>
        <taxon>Cucujiformia</taxon>
        <taxon>Coccinelloidea</taxon>
        <taxon>Coccinellidae</taxon>
        <taxon>Scymninae</taxon>
        <taxon>Scymnini</taxon>
        <taxon>Cryptolaemus</taxon>
    </lineage>
</organism>
<dbReference type="PANTHER" id="PTHR31336:SF3">
    <property type="entry name" value="PROTEIN LIN-37 HOMOLOG"/>
    <property type="match status" value="1"/>
</dbReference>
<keyword evidence="3" id="KW-1185">Reference proteome</keyword>
<proteinExistence type="predicted"/>